<dbReference type="EnsemblMetazoa" id="CLYHEMT019267.1">
    <property type="protein sequence ID" value="CLYHEMP019267.1"/>
    <property type="gene ID" value="CLYHEMG019267"/>
</dbReference>
<dbReference type="InterPro" id="IPR012337">
    <property type="entry name" value="RNaseH-like_sf"/>
</dbReference>
<dbReference type="PANTHER" id="PTHR46791">
    <property type="entry name" value="EXPRESSED PROTEIN"/>
    <property type="match status" value="1"/>
</dbReference>
<dbReference type="Pfam" id="PF24764">
    <property type="entry name" value="rva_4"/>
    <property type="match status" value="1"/>
</dbReference>
<proteinExistence type="predicted"/>
<dbReference type="InterPro" id="IPR001584">
    <property type="entry name" value="Integrase_cat-core"/>
</dbReference>
<evidence type="ECO:0000313" key="3">
    <source>
        <dbReference type="Proteomes" id="UP000594262"/>
    </source>
</evidence>
<dbReference type="InterPro" id="IPR036397">
    <property type="entry name" value="RNaseH_sf"/>
</dbReference>
<sequence>RHMDGFHKFIRWRLVIHGCIDGYSRTITFLKFSSNNRADTVLNLFLNSLHQFRCPIRIRNDHGMENTAVARWMLERFGVDKKPFITGRSVHNQRIERLWVDVKVYVAILFIDLFRSMEAIDYLDPDNELHLFCLYYIFIPRINRPLNEFASTWNNHPLRTEGNLTPIQVWTRGFFETETLMEDTSLIYEDYGVDNYGAEPELQTDNYVEIPEIDNILTEEEQYISENFNPLIND</sequence>
<feature type="domain" description="Integrase catalytic" evidence="1">
    <location>
        <begin position="1"/>
        <end position="174"/>
    </location>
</feature>
<dbReference type="GO" id="GO:0015074">
    <property type="term" value="P:DNA integration"/>
    <property type="evidence" value="ECO:0007669"/>
    <property type="project" value="InterPro"/>
</dbReference>
<evidence type="ECO:0000313" key="2">
    <source>
        <dbReference type="EnsemblMetazoa" id="CLYHEMP019267.1"/>
    </source>
</evidence>
<accession>A0A7M5X8B6</accession>
<dbReference type="Proteomes" id="UP000594262">
    <property type="component" value="Unplaced"/>
</dbReference>
<dbReference type="OrthoDB" id="2686689at2759"/>
<dbReference type="SUPFAM" id="SSF53098">
    <property type="entry name" value="Ribonuclease H-like"/>
    <property type="match status" value="1"/>
</dbReference>
<dbReference type="GO" id="GO:0003676">
    <property type="term" value="F:nucleic acid binding"/>
    <property type="evidence" value="ECO:0007669"/>
    <property type="project" value="InterPro"/>
</dbReference>
<organism evidence="2 3">
    <name type="scientific">Clytia hemisphaerica</name>
    <dbReference type="NCBI Taxonomy" id="252671"/>
    <lineage>
        <taxon>Eukaryota</taxon>
        <taxon>Metazoa</taxon>
        <taxon>Cnidaria</taxon>
        <taxon>Hydrozoa</taxon>
        <taxon>Hydroidolina</taxon>
        <taxon>Leptothecata</taxon>
        <taxon>Obeliida</taxon>
        <taxon>Clytiidae</taxon>
        <taxon>Clytia</taxon>
    </lineage>
</organism>
<dbReference type="InterPro" id="IPR058913">
    <property type="entry name" value="Integrase_dom_put"/>
</dbReference>
<dbReference type="PANTHER" id="PTHR46791:SF5">
    <property type="entry name" value="CLR5 DOMAIN-CONTAINING PROTEIN-RELATED"/>
    <property type="match status" value="1"/>
</dbReference>
<keyword evidence="3" id="KW-1185">Reference proteome</keyword>
<dbReference type="AlphaFoldDB" id="A0A7M5X8B6"/>
<dbReference type="Gene3D" id="3.30.420.10">
    <property type="entry name" value="Ribonuclease H-like superfamily/Ribonuclease H"/>
    <property type="match status" value="1"/>
</dbReference>
<name>A0A7M5X8B6_9CNID</name>
<dbReference type="PROSITE" id="PS50994">
    <property type="entry name" value="INTEGRASE"/>
    <property type="match status" value="1"/>
</dbReference>
<reference evidence="2" key="1">
    <citation type="submission" date="2021-01" db="UniProtKB">
        <authorList>
            <consortium name="EnsemblMetazoa"/>
        </authorList>
    </citation>
    <scope>IDENTIFICATION</scope>
</reference>
<evidence type="ECO:0000259" key="1">
    <source>
        <dbReference type="PROSITE" id="PS50994"/>
    </source>
</evidence>
<protein>
    <recommendedName>
        <fullName evidence="1">Integrase catalytic domain-containing protein</fullName>
    </recommendedName>
</protein>